<dbReference type="Pfam" id="PF10604">
    <property type="entry name" value="Polyketide_cyc2"/>
    <property type="match status" value="1"/>
</dbReference>
<feature type="domain" description="AraC effector-binding" evidence="2">
    <location>
        <begin position="186"/>
        <end position="339"/>
    </location>
</feature>
<dbReference type="Proteomes" id="UP000057981">
    <property type="component" value="Chromosome"/>
</dbReference>
<feature type="transmembrane region" description="Helical" evidence="1">
    <location>
        <begin position="6"/>
        <end position="24"/>
    </location>
</feature>
<dbReference type="Gene3D" id="3.20.80.10">
    <property type="entry name" value="Regulatory factor, effector binding domain"/>
    <property type="match status" value="1"/>
</dbReference>
<organism evidence="3 4">
    <name type="scientific">Pseudalgibacter alginicilyticus</name>
    <dbReference type="NCBI Taxonomy" id="1736674"/>
    <lineage>
        <taxon>Bacteria</taxon>
        <taxon>Pseudomonadati</taxon>
        <taxon>Bacteroidota</taxon>
        <taxon>Flavobacteriia</taxon>
        <taxon>Flavobacteriales</taxon>
        <taxon>Flavobacteriaceae</taxon>
        <taxon>Pseudalgibacter</taxon>
    </lineage>
</organism>
<dbReference type="InterPro" id="IPR023393">
    <property type="entry name" value="START-like_dom_sf"/>
</dbReference>
<sequence>MKVFKYLLFLILIGIIGTSIYIAVQPNFFEVSRSKTIKAPAAVIYNNIIDFKNWESWSAWIEKDPTIKLTYPEQTQGVNGAYSWEEEDGMGTIKTIEATPNKTITQQMQFADYPASDITWNFTSKENDFTEVTWTITGKDLPFNFKAYSTVSGGMEKQIGPYFERGLEKLDSVIVSNMKKYSVVINGITEHSGGYYIYNTASCKIDQLETKMQEMFPQIQNFALKNNIQIAGAPFVYYHKWDEQNNAAMFSCCIPTTTKVITTESDILTGQLMPFKAISTTLKGNYNHLKEAWETTMNYIPENDFTLDNNGPMLETYLTDPVNTPNPANWVTQIFIAITE</sequence>
<evidence type="ECO:0000313" key="3">
    <source>
        <dbReference type="EMBL" id="ALJ04437.1"/>
    </source>
</evidence>
<dbReference type="InterPro" id="IPR019587">
    <property type="entry name" value="Polyketide_cyclase/dehydratase"/>
</dbReference>
<dbReference type="RefSeq" id="WP_054725180.1">
    <property type="nucleotide sequence ID" value="NZ_CP012898.1"/>
</dbReference>
<keyword evidence="4" id="KW-1185">Reference proteome</keyword>
<evidence type="ECO:0000256" key="1">
    <source>
        <dbReference type="SAM" id="Phobius"/>
    </source>
</evidence>
<evidence type="ECO:0000313" key="4">
    <source>
        <dbReference type="Proteomes" id="UP000057981"/>
    </source>
</evidence>
<keyword evidence="1" id="KW-1133">Transmembrane helix</keyword>
<dbReference type="STRING" id="1736674.APS56_04470"/>
<dbReference type="AlphaFoldDB" id="A0A0P0D977"/>
<dbReference type="SMART" id="SM00871">
    <property type="entry name" value="AraC_E_bind"/>
    <property type="match status" value="1"/>
</dbReference>
<keyword evidence="1" id="KW-0812">Transmembrane</keyword>
<name>A0A0P0D977_9FLAO</name>
<evidence type="ECO:0000259" key="2">
    <source>
        <dbReference type="SMART" id="SM00871"/>
    </source>
</evidence>
<protein>
    <submittedName>
        <fullName evidence="3">Transcription activator effector-binding protein</fullName>
    </submittedName>
</protein>
<dbReference type="InterPro" id="IPR029442">
    <property type="entry name" value="GyrI-like"/>
</dbReference>
<dbReference type="EMBL" id="CP012898">
    <property type="protein sequence ID" value="ALJ04437.1"/>
    <property type="molecule type" value="Genomic_DNA"/>
</dbReference>
<dbReference type="OrthoDB" id="9807923at2"/>
<dbReference type="SUPFAM" id="SSF55961">
    <property type="entry name" value="Bet v1-like"/>
    <property type="match status" value="1"/>
</dbReference>
<proteinExistence type="predicted"/>
<reference evidence="3 4" key="1">
    <citation type="submission" date="2015-10" db="EMBL/GenBank/DDBJ databases">
        <authorList>
            <person name="Gilbert D.G."/>
        </authorList>
    </citation>
    <scope>NUCLEOTIDE SEQUENCE [LARGE SCALE GENOMIC DNA]</scope>
    <source>
        <strain evidence="4">HZ-22</strain>
    </source>
</reference>
<dbReference type="InterPro" id="IPR010499">
    <property type="entry name" value="AraC_E-bd"/>
</dbReference>
<dbReference type="Pfam" id="PF06445">
    <property type="entry name" value="GyrI-like"/>
    <property type="match status" value="1"/>
</dbReference>
<dbReference type="SUPFAM" id="SSF55136">
    <property type="entry name" value="Probable bacterial effector-binding domain"/>
    <property type="match status" value="1"/>
</dbReference>
<gene>
    <name evidence="3" type="ORF">APS56_04470</name>
</gene>
<keyword evidence="1" id="KW-0472">Membrane</keyword>
<accession>A0A0P0D977</accession>
<dbReference type="Gene3D" id="3.30.530.20">
    <property type="match status" value="1"/>
</dbReference>
<dbReference type="KEGG" id="ahz:APS56_04470"/>
<dbReference type="CDD" id="cd07818">
    <property type="entry name" value="SRPBCC_1"/>
    <property type="match status" value="1"/>
</dbReference>
<dbReference type="InterPro" id="IPR011256">
    <property type="entry name" value="Reg_factor_effector_dom_sf"/>
</dbReference>